<evidence type="ECO:0000256" key="1">
    <source>
        <dbReference type="SAM" id="MobiDB-lite"/>
    </source>
</evidence>
<evidence type="ECO:0000259" key="2">
    <source>
        <dbReference type="Pfam" id="PF07705"/>
    </source>
</evidence>
<comment type="caution">
    <text evidence="3">The sequence shown here is derived from an EMBL/GenBank/DDBJ whole genome shotgun (WGS) entry which is preliminary data.</text>
</comment>
<evidence type="ECO:0000313" key="3">
    <source>
        <dbReference type="EMBL" id="MBB6674491.1"/>
    </source>
</evidence>
<dbReference type="Gene3D" id="2.60.120.560">
    <property type="entry name" value="Exo-inulinase, domain 1"/>
    <property type="match status" value="1"/>
</dbReference>
<dbReference type="Pfam" id="PF07705">
    <property type="entry name" value="CARDB"/>
    <property type="match status" value="1"/>
</dbReference>
<gene>
    <name evidence="3" type="ORF">H7C19_27795</name>
</gene>
<dbReference type="EMBL" id="JACJVP010000047">
    <property type="protein sequence ID" value="MBB6674491.1"/>
    <property type="molecule type" value="Genomic_DNA"/>
</dbReference>
<reference evidence="3 4" key="1">
    <citation type="submission" date="2020-08" db="EMBL/GenBank/DDBJ databases">
        <title>Cohnella phylogeny.</title>
        <authorList>
            <person name="Dunlap C."/>
        </authorList>
    </citation>
    <scope>NUCLEOTIDE SEQUENCE [LARGE SCALE GENOMIC DNA]</scope>
    <source>
        <strain evidence="3 4">DSM 28246</strain>
    </source>
</reference>
<feature type="domain" description="CARDB" evidence="2">
    <location>
        <begin position="32"/>
        <end position="126"/>
    </location>
</feature>
<dbReference type="Gene3D" id="2.60.40.10">
    <property type="entry name" value="Immunoglobulins"/>
    <property type="match status" value="2"/>
</dbReference>
<keyword evidence="4" id="KW-1185">Reference proteome</keyword>
<dbReference type="InterPro" id="IPR013783">
    <property type="entry name" value="Ig-like_fold"/>
</dbReference>
<dbReference type="InterPro" id="IPR011635">
    <property type="entry name" value="CARDB"/>
</dbReference>
<feature type="region of interest" description="Disordered" evidence="1">
    <location>
        <begin position="168"/>
        <end position="200"/>
    </location>
</feature>
<proteinExistence type="predicted"/>
<feature type="compositionally biased region" description="Basic and acidic residues" evidence="1">
    <location>
        <begin position="168"/>
        <end position="187"/>
    </location>
</feature>
<name>A0A7X0RXW3_9BACL</name>
<protein>
    <recommendedName>
        <fullName evidence="2">CARDB domain-containing protein</fullName>
    </recommendedName>
</protein>
<sequence>MWSIGGDGKWWYQTFTVKPLIPIESVPTPSIDLTITKVLYPDAVYVNDPVTITVTAKNIGDANSGAFDVGLFGVTVPNKRVANLAPSATTNVTFNTSFPTKGMQKLTAKVDITGMVVESNEENNTFPFQIMVNAKGDPVAPIAIISHLEGDNRDAPTIYIKPKTDAKLGDEKSYSPDGKPITKRDWKYTPPGGTVKTGKPTDFSDKGTYLVELKVTNSAGKESEWTQLTVKVQEEPKPPDHPDPPEICTDDPDPHAKVTGITRWIAGKPFPYKHHLNNSYLTGNECYTTSLDRSKDEVRMKKSDFSTYTYAFPDKAPSEPGLYDLEGKVYTTTGKGSAWDKLVLEIVAPSPPVVNLIAPPETYRNVENTLYIQAESPDNDIIEHLVLEERYDHNNDGSFEDEPWTTLYDGDFKLTYKTKYTTVGKRQYRATVTADTGLTAVSPTAVTNVLNQAPIVNFNAYGITQQPSQDPDSGPPVTNYTPDSIKRSWILKSPYLGGSSDKVAWKTDSTAISTKTAVRGSFAVGYPDAGLGPNARSKYNLASDLKSLEVWSPTEGVPLQRVLSGHRIITFNNAYQNNWVNGQGYSYTGEYRFALRDAQTGNIIKTFTKSWQTDGAFMTLAEDENLYFISSTAIKVFDATGAFVKEYPLNAGWIYRPTPLWGGEFDRDGQGFGFYLSKDREYFIIAVGEQAVKYSIRYNTIIWNITDSRARQRAEARDWRNIGYYKVNGGSKIIVANNGDTYLITGGSLFSSYFNVINKIHANSSLGEFFEGAMYFSLSVNDSGSMLAARTMAPINTTGGIQGRTFQVAAAVSSNLNSLDLALAYGGEGTFGDGFGAVYPAYPIITPDTFDLITAGSPYNNSPVMKLPSGQKFSVQASAEREDRYNYNLPCKLNVNVKLDSALTTYKPNWTFLRCPNNEAVKLDSTPILPDGSLYIFPYLDQNFENKSYVLPMVPNSGGAGAIREVDADSIEIFTENWGGLFYDPASKMINQTLEFNVAVNDPVNDRPVGAAIQIQDEKNMYAVEWSRDMLSLFRVVGGAKTLLQSTPLNRAPFAAYAVKLESAAGTIRVFVNGVKWLEANDSTFTRGSAGIMSLSQQQAVFSNVKRTNYGTTVPQPTYETALVGDPIMYEKLFSDIESDPKRAEEWTYVHNPNYFANPEGISVYNGRTFNDTINVLDKPGKYDITYRAQDDPGMEGYRLFSEPITKSLYVHRRPVAVPNVLFTGVVYPDGEALDYLSGDQSYDLDVPGRFQDRLFRTRWADEETWTKGQRNFYNRPGVELIIQEQVQDIHGAWSYWAEQRIVKDALGPVNQTKPSMVITVPSGTAANPSVYLKDPTTYWNYYDAQNDPQEMYNLNFTYVDNGETAFYLQQVSADKSFEAAQGTFDTGRIIKVQGRVFSKGAWSDPSNVVYFIINKPPTTTLLNYNGPDADHPIFINYNQPVFQVSVTDPERDPIKYVDYETFLADLGLKGVDTETSTSAMSYKPPTPLPEGLQLWRARAHDGYQWGPYSTNGFYFVDTVQPEDTNEVLEIKPTSVKVTFDAFKDAAPSSGHDYRRFCMQKVNADGSMTNIDLDGNGTTENYVTLPNASQSYQVNGLLPGQTYRLMVVDWDRAGNMGKYEYIYFVTNRPPTGDFAWTPTLVYEGDTVTFLTDVDDPDRDELDVSYELTSPSGTKKSYSYTLRHPYPTMGPTLRMMEVGEWAVTMTVSDRIAPAVTSSKAVRVWPLGITGAVRHTEAWEANRLRYNAAYPDAPRPANWFWAGEAFMLEASVTDTGASLTKPLAVTVEAEKGLRADLKAQEAARPVFWKGTILSRDYGQPLSGLPEGPYTFTFKVKYSNGIEKIAEAGIRIQDTIDNYVQVHRLQ</sequence>
<dbReference type="Proteomes" id="UP000547209">
    <property type="component" value="Unassembled WGS sequence"/>
</dbReference>
<evidence type="ECO:0000313" key="4">
    <source>
        <dbReference type="Proteomes" id="UP000547209"/>
    </source>
</evidence>
<accession>A0A7X0RXW3</accession>
<organism evidence="3 4">
    <name type="scientific">Cohnella nanjingensis</name>
    <dbReference type="NCBI Taxonomy" id="1387779"/>
    <lineage>
        <taxon>Bacteria</taxon>
        <taxon>Bacillati</taxon>
        <taxon>Bacillota</taxon>
        <taxon>Bacilli</taxon>
        <taxon>Bacillales</taxon>
        <taxon>Paenibacillaceae</taxon>
        <taxon>Cohnella</taxon>
    </lineage>
</organism>